<dbReference type="Gene3D" id="3.20.20.450">
    <property type="entry name" value="EAL domain"/>
    <property type="match status" value="1"/>
</dbReference>
<dbReference type="SUPFAM" id="SSF141868">
    <property type="entry name" value="EAL domain-like"/>
    <property type="match status" value="1"/>
</dbReference>
<dbReference type="AlphaFoldDB" id="A0A7T5EJG5"/>
<feature type="domain" description="EAL" evidence="4">
    <location>
        <begin position="452"/>
        <end position="705"/>
    </location>
</feature>
<dbReference type="InterPro" id="IPR029787">
    <property type="entry name" value="Nucleotide_cyclase"/>
</dbReference>
<dbReference type="Pfam" id="PF00990">
    <property type="entry name" value="GGDEF"/>
    <property type="match status" value="1"/>
</dbReference>
<dbReference type="InterPro" id="IPR001610">
    <property type="entry name" value="PAC"/>
</dbReference>
<dbReference type="SMART" id="SM00086">
    <property type="entry name" value="PAC"/>
    <property type="match status" value="2"/>
</dbReference>
<dbReference type="Gene3D" id="3.30.70.270">
    <property type="match status" value="1"/>
</dbReference>
<dbReference type="PROSITE" id="PS50112">
    <property type="entry name" value="PAS"/>
    <property type="match status" value="2"/>
</dbReference>
<dbReference type="PROSITE" id="PS50887">
    <property type="entry name" value="GGDEF"/>
    <property type="match status" value="1"/>
</dbReference>
<feature type="domain" description="PAC" evidence="3">
    <location>
        <begin position="101"/>
        <end position="153"/>
    </location>
</feature>
<evidence type="ECO:0000313" key="6">
    <source>
        <dbReference type="EMBL" id="QQE73735.1"/>
    </source>
</evidence>
<dbReference type="Pfam" id="PF00563">
    <property type="entry name" value="EAL"/>
    <property type="match status" value="1"/>
</dbReference>
<name>A0A7T5EJG5_9BACL</name>
<dbReference type="Proteomes" id="UP000595847">
    <property type="component" value="Chromosome"/>
</dbReference>
<dbReference type="PIRSF" id="PIRSF005925">
    <property type="entry name" value="Dos"/>
    <property type="match status" value="1"/>
</dbReference>
<dbReference type="InterPro" id="IPR001633">
    <property type="entry name" value="EAL_dom"/>
</dbReference>
<dbReference type="FunFam" id="3.20.20.450:FF:000001">
    <property type="entry name" value="Cyclic di-GMP phosphodiesterase yahA"/>
    <property type="match status" value="1"/>
</dbReference>
<dbReference type="CDD" id="cd01949">
    <property type="entry name" value="GGDEF"/>
    <property type="match status" value="1"/>
</dbReference>
<dbReference type="InterPro" id="IPR013656">
    <property type="entry name" value="PAS_4"/>
</dbReference>
<accession>A0A7T5EJG5</accession>
<dbReference type="CDD" id="cd01948">
    <property type="entry name" value="EAL"/>
    <property type="match status" value="1"/>
</dbReference>
<dbReference type="Proteomes" id="UP000677234">
    <property type="component" value="Chromosome"/>
</dbReference>
<dbReference type="InterPro" id="IPR035965">
    <property type="entry name" value="PAS-like_dom_sf"/>
</dbReference>
<feature type="domain" description="PAC" evidence="3">
    <location>
        <begin position="226"/>
        <end position="278"/>
    </location>
</feature>
<dbReference type="NCBIfam" id="TIGR00229">
    <property type="entry name" value="sensory_box"/>
    <property type="match status" value="2"/>
</dbReference>
<dbReference type="InterPro" id="IPR013655">
    <property type="entry name" value="PAS_fold_3"/>
</dbReference>
<dbReference type="InterPro" id="IPR052155">
    <property type="entry name" value="Biofilm_reg_signaling"/>
</dbReference>
<dbReference type="InterPro" id="IPR012226">
    <property type="entry name" value="Diguanyl_cyclase/Pdiesterase"/>
</dbReference>
<dbReference type="PROSITE" id="PS50883">
    <property type="entry name" value="EAL"/>
    <property type="match status" value="1"/>
</dbReference>
<dbReference type="CDD" id="cd00130">
    <property type="entry name" value="PAS"/>
    <property type="match status" value="2"/>
</dbReference>
<keyword evidence="9" id="KW-1185">Reference proteome</keyword>
<evidence type="ECO:0000313" key="7">
    <source>
        <dbReference type="EMBL" id="QUO40818.1"/>
    </source>
</evidence>
<keyword evidence="1" id="KW-0175">Coiled coil</keyword>
<dbReference type="Pfam" id="PF08448">
    <property type="entry name" value="PAS_4"/>
    <property type="match status" value="1"/>
</dbReference>
<feature type="domain" description="PAS" evidence="2">
    <location>
        <begin position="43"/>
        <end position="86"/>
    </location>
</feature>
<evidence type="ECO:0000313" key="9">
    <source>
        <dbReference type="Proteomes" id="UP000677234"/>
    </source>
</evidence>
<protein>
    <submittedName>
        <fullName evidence="6">EAL domain-containing protein</fullName>
    </submittedName>
</protein>
<dbReference type="InterPro" id="IPR035919">
    <property type="entry name" value="EAL_sf"/>
</dbReference>
<gene>
    <name evidence="6" type="ORF">JD108_17885</name>
    <name evidence="7" type="ORF">KDJ56_17825</name>
</gene>
<dbReference type="EMBL" id="CP066308">
    <property type="protein sequence ID" value="QQE73735.1"/>
    <property type="molecule type" value="Genomic_DNA"/>
</dbReference>
<feature type="domain" description="PAS" evidence="2">
    <location>
        <begin position="154"/>
        <end position="223"/>
    </location>
</feature>
<feature type="domain" description="GGDEF" evidence="5">
    <location>
        <begin position="310"/>
        <end position="443"/>
    </location>
</feature>
<reference evidence="7" key="2">
    <citation type="submission" date="2021-04" db="EMBL/GenBank/DDBJ databases">
        <title>Brevibacillus composti FJAT-54423, complete genome.</title>
        <authorList>
            <person name="Tang R."/>
        </authorList>
    </citation>
    <scope>NUCLEOTIDE SEQUENCE</scope>
    <source>
        <strain evidence="7">FJAT-54424</strain>
    </source>
</reference>
<dbReference type="KEGG" id="bcop:JD108_17885"/>
<dbReference type="PROSITE" id="PS50113">
    <property type="entry name" value="PAC"/>
    <property type="match status" value="2"/>
</dbReference>
<feature type="coiled-coil region" evidence="1">
    <location>
        <begin position="137"/>
        <end position="164"/>
    </location>
</feature>
<dbReference type="SUPFAM" id="SSF55073">
    <property type="entry name" value="Nucleotide cyclase"/>
    <property type="match status" value="1"/>
</dbReference>
<dbReference type="PANTHER" id="PTHR44757:SF2">
    <property type="entry name" value="BIOFILM ARCHITECTURE MAINTENANCE PROTEIN MBAA"/>
    <property type="match status" value="1"/>
</dbReference>
<reference evidence="6 8" key="1">
    <citation type="submission" date="2020-12" db="EMBL/GenBank/DDBJ databases">
        <title>strain FJAT-54423T represents a novel species of the genus Brevibacillus.</title>
        <authorList>
            <person name="Tang R."/>
        </authorList>
    </citation>
    <scope>NUCLEOTIDE SEQUENCE [LARGE SCALE GENOMIC DNA]</scope>
    <source>
        <strain evidence="6 8">FJAT-54423</strain>
    </source>
</reference>
<dbReference type="EMBL" id="CP073708">
    <property type="protein sequence ID" value="QUO40818.1"/>
    <property type="molecule type" value="Genomic_DNA"/>
</dbReference>
<dbReference type="SMART" id="SM00267">
    <property type="entry name" value="GGDEF"/>
    <property type="match status" value="1"/>
</dbReference>
<dbReference type="PANTHER" id="PTHR44757">
    <property type="entry name" value="DIGUANYLATE CYCLASE DGCP"/>
    <property type="match status" value="1"/>
</dbReference>
<dbReference type="Gene3D" id="3.30.450.20">
    <property type="entry name" value="PAS domain"/>
    <property type="match status" value="2"/>
</dbReference>
<sequence>MKSELFSLDVTEWDGLFQTNDRLKAVMRELADVKYALDQSAIVAITDRRGTILYANEQFCKISGYAAEELIGQDHRILNSGLHPKEFFAEMWATIGSGRIWRGEVRNRAKDGSYYWVDTTIVPFLDEDGKSYQYVSIRNDISGRKQMEEELKRSEEKYRLITENTTDLISVVDREGHFLYLSPSHEAVLGCKTGQVGSSLLPWIVEDDREIMSEAIQHAFSSRKSRQIEYRLCTAARQEIWVETTINPVITAAGTVRKLVLVSRDVTERKKSEQTIHHLAYHDTLTDLPNRRLFVQYLSKELSQAKRVGSKLAVLFLDLDRLKDINDAWGHDVGDLILIEAAKRLKGCIRNHDMVARLGGDEFTIVLTSVSGKEEVESIVHRLQSLLQKPLVLAGQTFTLSMSIGIALYPQDGVEADDLLKRADTALYVVKSRGRNSYEFFDPTMEAKTLERILMENELRKAINQGHFDIYYQPKTDLATGKLTGMEALVRWIHPELGVIPPNRFIPIAEETGMIIELGEWILRQACRQNKEWQNEGFPPLKVSVNLSARQLHQKNLTEVIETILKETGLEPKWLELEITESILVKLDEAIDTLQAVRQSGVQISIDDFGTGYNSFSYIKHLPIDTIKIDSSFIQDIHQNQESQAIVKAIVTIAESLNLNVIAEGVELLDQVAALSENGCDQGQGYLFSKPLPTKDFKQYLQTVHHYGEKPIGIN</sequence>
<dbReference type="InterPro" id="IPR000700">
    <property type="entry name" value="PAS-assoc_C"/>
</dbReference>
<dbReference type="SUPFAM" id="SSF55785">
    <property type="entry name" value="PYP-like sensor domain (PAS domain)"/>
    <property type="match status" value="2"/>
</dbReference>
<dbReference type="Pfam" id="PF08447">
    <property type="entry name" value="PAS_3"/>
    <property type="match status" value="1"/>
</dbReference>
<evidence type="ECO:0000256" key="1">
    <source>
        <dbReference type="SAM" id="Coils"/>
    </source>
</evidence>
<dbReference type="RefSeq" id="WP_198827337.1">
    <property type="nucleotide sequence ID" value="NZ_CP066308.1"/>
</dbReference>
<evidence type="ECO:0000313" key="8">
    <source>
        <dbReference type="Proteomes" id="UP000595847"/>
    </source>
</evidence>
<evidence type="ECO:0000259" key="4">
    <source>
        <dbReference type="PROSITE" id="PS50883"/>
    </source>
</evidence>
<evidence type="ECO:0000259" key="3">
    <source>
        <dbReference type="PROSITE" id="PS50113"/>
    </source>
</evidence>
<dbReference type="FunFam" id="3.30.70.270:FF:000001">
    <property type="entry name" value="Diguanylate cyclase domain protein"/>
    <property type="match status" value="1"/>
</dbReference>
<dbReference type="NCBIfam" id="TIGR00254">
    <property type="entry name" value="GGDEF"/>
    <property type="match status" value="1"/>
</dbReference>
<evidence type="ECO:0000259" key="2">
    <source>
        <dbReference type="PROSITE" id="PS50112"/>
    </source>
</evidence>
<evidence type="ECO:0000259" key="5">
    <source>
        <dbReference type="PROSITE" id="PS50887"/>
    </source>
</evidence>
<organism evidence="6 8">
    <name type="scientific">Brevibacillus composti</name>
    <dbReference type="NCBI Taxonomy" id="2796470"/>
    <lineage>
        <taxon>Bacteria</taxon>
        <taxon>Bacillati</taxon>
        <taxon>Bacillota</taxon>
        <taxon>Bacilli</taxon>
        <taxon>Bacillales</taxon>
        <taxon>Paenibacillaceae</taxon>
        <taxon>Brevibacillus</taxon>
    </lineage>
</organism>
<dbReference type="SMART" id="SM00052">
    <property type="entry name" value="EAL"/>
    <property type="match status" value="1"/>
</dbReference>
<dbReference type="InterPro" id="IPR043128">
    <property type="entry name" value="Rev_trsase/Diguanyl_cyclase"/>
</dbReference>
<dbReference type="SMART" id="SM00091">
    <property type="entry name" value="PAS"/>
    <property type="match status" value="2"/>
</dbReference>
<proteinExistence type="predicted"/>
<dbReference type="InterPro" id="IPR000160">
    <property type="entry name" value="GGDEF_dom"/>
</dbReference>
<dbReference type="InterPro" id="IPR000014">
    <property type="entry name" value="PAS"/>
</dbReference>